<comment type="caution">
    <text evidence="1">The sequence shown here is derived from an EMBL/GenBank/DDBJ whole genome shotgun (WGS) entry which is preliminary data.</text>
</comment>
<accession>A0A4Z2J1B0</accession>
<dbReference type="EMBL" id="SRLO01000029">
    <property type="protein sequence ID" value="TNN84070.1"/>
    <property type="molecule type" value="Genomic_DNA"/>
</dbReference>
<reference evidence="1 2" key="1">
    <citation type="submission" date="2019-03" db="EMBL/GenBank/DDBJ databases">
        <title>First draft genome of Liparis tanakae, snailfish: a comprehensive survey of snailfish specific genes.</title>
        <authorList>
            <person name="Kim W."/>
            <person name="Song I."/>
            <person name="Jeong J.-H."/>
            <person name="Kim D."/>
            <person name="Kim S."/>
            <person name="Ryu S."/>
            <person name="Song J.Y."/>
            <person name="Lee S.K."/>
        </authorList>
    </citation>
    <scope>NUCLEOTIDE SEQUENCE [LARGE SCALE GENOMIC DNA]</scope>
    <source>
        <tissue evidence="1">Muscle</tissue>
    </source>
</reference>
<protein>
    <submittedName>
        <fullName evidence="1">Uncharacterized protein</fullName>
    </submittedName>
</protein>
<dbReference type="AlphaFoldDB" id="A0A4Z2J1B0"/>
<proteinExistence type="predicted"/>
<dbReference type="Proteomes" id="UP000314294">
    <property type="component" value="Unassembled WGS sequence"/>
</dbReference>
<evidence type="ECO:0000313" key="1">
    <source>
        <dbReference type="EMBL" id="TNN84070.1"/>
    </source>
</evidence>
<evidence type="ECO:0000313" key="2">
    <source>
        <dbReference type="Proteomes" id="UP000314294"/>
    </source>
</evidence>
<organism evidence="1 2">
    <name type="scientific">Liparis tanakae</name>
    <name type="common">Tanaka's snailfish</name>
    <dbReference type="NCBI Taxonomy" id="230148"/>
    <lineage>
        <taxon>Eukaryota</taxon>
        <taxon>Metazoa</taxon>
        <taxon>Chordata</taxon>
        <taxon>Craniata</taxon>
        <taxon>Vertebrata</taxon>
        <taxon>Euteleostomi</taxon>
        <taxon>Actinopterygii</taxon>
        <taxon>Neopterygii</taxon>
        <taxon>Teleostei</taxon>
        <taxon>Neoteleostei</taxon>
        <taxon>Acanthomorphata</taxon>
        <taxon>Eupercaria</taxon>
        <taxon>Perciformes</taxon>
        <taxon>Cottioidei</taxon>
        <taxon>Cottales</taxon>
        <taxon>Liparidae</taxon>
        <taxon>Liparis</taxon>
    </lineage>
</organism>
<gene>
    <name evidence="1" type="ORF">EYF80_005676</name>
</gene>
<keyword evidence="2" id="KW-1185">Reference proteome</keyword>
<sequence length="315" mass="34553">MFPSLPGFEHQTVHRVKVCQKVSHAFLERIIETPNFLPGSSWYKFQKLHILVEPCDPQLTFEKAGSNNMRTTTTKQQQAQTVLSSLNSQPVCALEKHNKGLGGDGIAIEDETEVPALTLHTAEGVALLTPALEVPVKLQCPNQNTCLPADRTNQSSPVSLTDARHPALLGWALLARTPGRDSTCNAPYSSTFVLRGNALAYKLFSLAPIQEELVPVQGIVGQQQVGTLYRRDRKTILLALLLLFVLEAVNVPVAASSSGSSKSSSLLGLWSLRRERIFSPLWEQRVSSLTMTLPGELMRFASWKSSRKHGGNCTT</sequence>
<dbReference type="OrthoDB" id="1585644at2759"/>
<name>A0A4Z2J1B0_9TELE</name>